<accession>A0ABU1XMD6</accession>
<organism evidence="1 2">
    <name type="scientific">Nocardia kruczakiae</name>
    <dbReference type="NCBI Taxonomy" id="261477"/>
    <lineage>
        <taxon>Bacteria</taxon>
        <taxon>Bacillati</taxon>
        <taxon>Actinomycetota</taxon>
        <taxon>Actinomycetes</taxon>
        <taxon>Mycobacteriales</taxon>
        <taxon>Nocardiaceae</taxon>
        <taxon>Nocardia</taxon>
    </lineage>
</organism>
<protein>
    <recommendedName>
        <fullName evidence="3">MarR family transcriptional regulator</fullName>
    </recommendedName>
</protein>
<dbReference type="RefSeq" id="WP_310406584.1">
    <property type="nucleotide sequence ID" value="NZ_JAVDWW010000009.1"/>
</dbReference>
<name>A0ABU1XMD6_9NOCA</name>
<sequence>MTTADDALVVIPRRTRVLHTLRVAGWLAADHFGADAPLTDATLFKQVPTPRGDMITLTPAGEHAAEVELNAVCRHLSPAGRDHIAALLDRFEQADPRIKNAVTAFQRDRGPVTARDVLDLHGEVADLLTAIGDALPLWDDYPARFATVVALIESGDLDSVASPLRDSYHTVWHLLHRDLRLVADCR</sequence>
<comment type="caution">
    <text evidence="1">The sequence shown here is derived from an EMBL/GenBank/DDBJ whole genome shotgun (WGS) entry which is preliminary data.</text>
</comment>
<proteinExistence type="predicted"/>
<reference evidence="1 2" key="1">
    <citation type="submission" date="2023-07" db="EMBL/GenBank/DDBJ databases">
        <title>Sorghum-associated microbial communities from plants grown in Nebraska, USA.</title>
        <authorList>
            <person name="Schachtman D."/>
        </authorList>
    </citation>
    <scope>NUCLEOTIDE SEQUENCE [LARGE SCALE GENOMIC DNA]</scope>
    <source>
        <strain evidence="1 2">4272</strain>
    </source>
</reference>
<dbReference type="Proteomes" id="UP001251217">
    <property type="component" value="Unassembled WGS sequence"/>
</dbReference>
<dbReference type="EMBL" id="JAVDWW010000009">
    <property type="protein sequence ID" value="MDR7171704.1"/>
    <property type="molecule type" value="Genomic_DNA"/>
</dbReference>
<evidence type="ECO:0008006" key="3">
    <source>
        <dbReference type="Google" id="ProtNLM"/>
    </source>
</evidence>
<evidence type="ECO:0000313" key="1">
    <source>
        <dbReference type="EMBL" id="MDR7171704.1"/>
    </source>
</evidence>
<evidence type="ECO:0000313" key="2">
    <source>
        <dbReference type="Proteomes" id="UP001251217"/>
    </source>
</evidence>
<keyword evidence="2" id="KW-1185">Reference proteome</keyword>
<gene>
    <name evidence="1" type="ORF">J2W56_005464</name>
</gene>